<dbReference type="PRINTS" id="PR00111">
    <property type="entry name" value="ABHYDROLASE"/>
</dbReference>
<dbReference type="GO" id="GO:0003824">
    <property type="term" value="F:catalytic activity"/>
    <property type="evidence" value="ECO:0007669"/>
    <property type="project" value="UniProtKB-ARBA"/>
</dbReference>
<dbReference type="InterPro" id="IPR050266">
    <property type="entry name" value="AB_hydrolase_sf"/>
</dbReference>
<name>A0A2T1A740_9ACTN</name>
<organism evidence="2 3">
    <name type="scientific">Antricoccus suffuscus</name>
    <dbReference type="NCBI Taxonomy" id="1629062"/>
    <lineage>
        <taxon>Bacteria</taxon>
        <taxon>Bacillati</taxon>
        <taxon>Actinomycetota</taxon>
        <taxon>Actinomycetes</taxon>
        <taxon>Geodermatophilales</taxon>
        <taxon>Antricoccaceae</taxon>
        <taxon>Antricoccus</taxon>
    </lineage>
</organism>
<proteinExistence type="predicted"/>
<dbReference type="PANTHER" id="PTHR43798:SF33">
    <property type="entry name" value="HYDROLASE, PUTATIVE (AFU_ORTHOLOGUE AFUA_2G14860)-RELATED"/>
    <property type="match status" value="1"/>
</dbReference>
<dbReference type="Proteomes" id="UP000237752">
    <property type="component" value="Unassembled WGS sequence"/>
</dbReference>
<dbReference type="RefSeq" id="WP_106347431.1">
    <property type="nucleotide sequence ID" value="NZ_PVUE01000001.1"/>
</dbReference>
<reference evidence="2 3" key="1">
    <citation type="submission" date="2018-03" db="EMBL/GenBank/DDBJ databases">
        <title>Genomic Encyclopedia of Archaeal and Bacterial Type Strains, Phase II (KMG-II): from individual species to whole genera.</title>
        <authorList>
            <person name="Goeker M."/>
        </authorList>
    </citation>
    <scope>NUCLEOTIDE SEQUENCE [LARGE SCALE GENOMIC DNA]</scope>
    <source>
        <strain evidence="2 3">DSM 100065</strain>
    </source>
</reference>
<dbReference type="InterPro" id="IPR029058">
    <property type="entry name" value="AB_hydrolase_fold"/>
</dbReference>
<dbReference type="SUPFAM" id="SSF53474">
    <property type="entry name" value="alpha/beta-Hydrolases"/>
    <property type="match status" value="1"/>
</dbReference>
<gene>
    <name evidence="2" type="ORF">CLV47_101542</name>
</gene>
<comment type="caution">
    <text evidence="2">The sequence shown here is derived from an EMBL/GenBank/DDBJ whole genome shotgun (WGS) entry which is preliminary data.</text>
</comment>
<feature type="domain" description="AB hydrolase-1" evidence="1">
    <location>
        <begin position="44"/>
        <end position="266"/>
    </location>
</feature>
<accession>A0A2T1A740</accession>
<dbReference type="PANTHER" id="PTHR43798">
    <property type="entry name" value="MONOACYLGLYCEROL LIPASE"/>
    <property type="match status" value="1"/>
</dbReference>
<evidence type="ECO:0000259" key="1">
    <source>
        <dbReference type="Pfam" id="PF00561"/>
    </source>
</evidence>
<dbReference type="InterPro" id="IPR000073">
    <property type="entry name" value="AB_hydrolase_1"/>
</dbReference>
<dbReference type="OrthoDB" id="9801162at2"/>
<dbReference type="GO" id="GO:0016020">
    <property type="term" value="C:membrane"/>
    <property type="evidence" value="ECO:0007669"/>
    <property type="project" value="TreeGrafter"/>
</dbReference>
<protein>
    <submittedName>
        <fullName evidence="2">Pimeloyl-ACP methyl ester carboxylesterase</fullName>
    </submittedName>
</protein>
<dbReference type="AlphaFoldDB" id="A0A2T1A740"/>
<dbReference type="Pfam" id="PF00561">
    <property type="entry name" value="Abhydrolase_1"/>
    <property type="match status" value="1"/>
</dbReference>
<evidence type="ECO:0000313" key="2">
    <source>
        <dbReference type="EMBL" id="PRZ44416.1"/>
    </source>
</evidence>
<keyword evidence="3" id="KW-1185">Reference proteome</keyword>
<evidence type="ECO:0000313" key="3">
    <source>
        <dbReference type="Proteomes" id="UP000237752"/>
    </source>
</evidence>
<dbReference type="Gene3D" id="3.40.50.1820">
    <property type="entry name" value="alpha/beta hydrolase"/>
    <property type="match status" value="1"/>
</dbReference>
<dbReference type="EMBL" id="PVUE01000001">
    <property type="protein sequence ID" value="PRZ44416.1"/>
    <property type="molecule type" value="Genomic_DNA"/>
</dbReference>
<sequence>MSELVLVDDTAPAARLEDRPRRHERVVAGNVEMAVTQYDGPGHPLVLINGLGTHQQMWNPLVAGLTTSKVVTFDFPGIGRSHVLGVPQSMSGFASLVERVVDDLGLEQPDLLGYSFGGMVAQEFAHTRPDRVRRLTLVGTAPGVGAVVGYPSAMLALATPMRYYSRTFYKWTQRFLAGGEIERSPEFLQRTAELRKLYRPHPVTYYSQLYACQTWSSLPWLDTVQTPTLVVHGTDDPIIPFANAQLMAQTLPNARLYTASTEGHLFMQDANSRAIPAIHEFVSADDYRKSSSWLEGTPDEATAVRDSIRRSDLRSLQPLGLYNQTVRGLMKPTARR</sequence>